<evidence type="ECO:0000256" key="5">
    <source>
        <dbReference type="ARBA" id="ARBA00022777"/>
    </source>
</evidence>
<evidence type="ECO:0000259" key="11">
    <source>
        <dbReference type="Pfam" id="PF13793"/>
    </source>
</evidence>
<dbReference type="InterPro" id="IPR029057">
    <property type="entry name" value="PRTase-like"/>
</dbReference>
<evidence type="ECO:0000256" key="6">
    <source>
        <dbReference type="ARBA" id="ARBA00022840"/>
    </source>
</evidence>
<feature type="region of interest" description="Disordered" evidence="9">
    <location>
        <begin position="1"/>
        <end position="23"/>
    </location>
</feature>
<evidence type="ECO:0000256" key="2">
    <source>
        <dbReference type="ARBA" id="ARBA00022679"/>
    </source>
</evidence>
<evidence type="ECO:0000256" key="8">
    <source>
        <dbReference type="RuleBase" id="RU004324"/>
    </source>
</evidence>
<reference evidence="12 13" key="1">
    <citation type="submission" date="2022-10" db="EMBL/GenBank/DDBJ databases">
        <title>The complete genomes of actinobacterial strains from the NBC collection.</title>
        <authorList>
            <person name="Joergensen T.S."/>
            <person name="Alvarez Arevalo M."/>
            <person name="Sterndorff E.B."/>
            <person name="Faurdal D."/>
            <person name="Vuksanovic O."/>
            <person name="Mourched A.-S."/>
            <person name="Charusanti P."/>
            <person name="Shaw S."/>
            <person name="Blin K."/>
            <person name="Weber T."/>
        </authorList>
    </citation>
    <scope>NUCLEOTIDE SEQUENCE [LARGE SCALE GENOMIC DNA]</scope>
    <source>
        <strain evidence="12 13">NBC 01774</strain>
    </source>
</reference>
<dbReference type="Gene3D" id="3.40.50.2020">
    <property type="match status" value="2"/>
</dbReference>
<dbReference type="NCBIfam" id="TIGR01251">
    <property type="entry name" value="ribP_PPkin"/>
    <property type="match status" value="1"/>
</dbReference>
<name>A0ABZ1FR29_9ACTN</name>
<organism evidence="12 13">
    <name type="scientific">Streptomyces decoyicus</name>
    <dbReference type="NCBI Taxonomy" id="249567"/>
    <lineage>
        <taxon>Bacteria</taxon>
        <taxon>Bacillati</taxon>
        <taxon>Actinomycetota</taxon>
        <taxon>Actinomycetes</taxon>
        <taxon>Kitasatosporales</taxon>
        <taxon>Streptomycetaceae</taxon>
        <taxon>Streptomyces</taxon>
    </lineage>
</organism>
<evidence type="ECO:0000256" key="9">
    <source>
        <dbReference type="SAM" id="MobiDB-lite"/>
    </source>
</evidence>
<accession>A0ABZ1FR29</accession>
<dbReference type="GO" id="GO:0004749">
    <property type="term" value="F:ribose phosphate diphosphokinase activity"/>
    <property type="evidence" value="ECO:0007669"/>
    <property type="project" value="UniProtKB-EC"/>
</dbReference>
<evidence type="ECO:0000313" key="12">
    <source>
        <dbReference type="EMBL" id="WSB72596.1"/>
    </source>
</evidence>
<dbReference type="SMART" id="SM01400">
    <property type="entry name" value="Pribosyltran_N"/>
    <property type="match status" value="1"/>
</dbReference>
<evidence type="ECO:0000256" key="4">
    <source>
        <dbReference type="ARBA" id="ARBA00022741"/>
    </source>
</evidence>
<keyword evidence="3 8" id="KW-0545">Nucleotide biosynthesis</keyword>
<dbReference type="InterPro" id="IPR000836">
    <property type="entry name" value="PRTase_dom"/>
</dbReference>
<dbReference type="Proteomes" id="UP001344251">
    <property type="component" value="Chromosome"/>
</dbReference>
<dbReference type="SUPFAM" id="SSF53271">
    <property type="entry name" value="PRTase-like"/>
    <property type="match status" value="2"/>
</dbReference>
<dbReference type="Pfam" id="PF00156">
    <property type="entry name" value="Pribosyltran"/>
    <property type="match status" value="1"/>
</dbReference>
<evidence type="ECO:0000256" key="3">
    <source>
        <dbReference type="ARBA" id="ARBA00022727"/>
    </source>
</evidence>
<dbReference type="CDD" id="cd06223">
    <property type="entry name" value="PRTases_typeI"/>
    <property type="match status" value="1"/>
</dbReference>
<evidence type="ECO:0000313" key="13">
    <source>
        <dbReference type="Proteomes" id="UP001344251"/>
    </source>
</evidence>
<feature type="domain" description="Phosphoribosyltransferase" evidence="10">
    <location>
        <begin position="200"/>
        <end position="296"/>
    </location>
</feature>
<feature type="domain" description="Ribose-phosphate pyrophosphokinase N-terminal" evidence="11">
    <location>
        <begin position="64"/>
        <end position="155"/>
    </location>
</feature>
<gene>
    <name evidence="12" type="primary">prs</name>
    <name evidence="12" type="ORF">OG863_34165</name>
</gene>
<dbReference type="RefSeq" id="WP_326622229.1">
    <property type="nucleotide sequence ID" value="NZ_CP109106.1"/>
</dbReference>
<keyword evidence="13" id="KW-1185">Reference proteome</keyword>
<comment type="similarity">
    <text evidence="8">Belongs to the ribose-phosphate pyrophosphokinase family.</text>
</comment>
<evidence type="ECO:0000256" key="1">
    <source>
        <dbReference type="ARBA" id="ARBA00013247"/>
    </source>
</evidence>
<keyword evidence="5" id="KW-0418">Kinase</keyword>
<protein>
    <recommendedName>
        <fullName evidence="1">ribose-phosphate diphosphokinase</fullName>
        <ecNumber evidence="1">2.7.6.1</ecNumber>
    </recommendedName>
</protein>
<dbReference type="Pfam" id="PF13793">
    <property type="entry name" value="Pribosyltran_N"/>
    <property type="match status" value="1"/>
</dbReference>
<dbReference type="PANTHER" id="PTHR10210:SF32">
    <property type="entry name" value="RIBOSE-PHOSPHATE PYROPHOSPHOKINASE 2"/>
    <property type="match status" value="1"/>
</dbReference>
<evidence type="ECO:0000256" key="7">
    <source>
        <dbReference type="ARBA" id="ARBA00049535"/>
    </source>
</evidence>
<keyword evidence="6" id="KW-0067">ATP-binding</keyword>
<keyword evidence="2 12" id="KW-0808">Transferase</keyword>
<dbReference type="EMBL" id="CP109106">
    <property type="protein sequence ID" value="WSB72596.1"/>
    <property type="molecule type" value="Genomic_DNA"/>
</dbReference>
<dbReference type="EC" id="2.7.6.1" evidence="1"/>
<proteinExistence type="inferred from homology"/>
<comment type="catalytic activity">
    <reaction evidence="7">
        <text>D-ribose 5-phosphate + ATP = 5-phospho-alpha-D-ribose 1-diphosphate + AMP + H(+)</text>
        <dbReference type="Rhea" id="RHEA:15609"/>
        <dbReference type="ChEBI" id="CHEBI:15378"/>
        <dbReference type="ChEBI" id="CHEBI:30616"/>
        <dbReference type="ChEBI" id="CHEBI:58017"/>
        <dbReference type="ChEBI" id="CHEBI:78346"/>
        <dbReference type="ChEBI" id="CHEBI:456215"/>
        <dbReference type="EC" id="2.7.6.1"/>
    </reaction>
</comment>
<dbReference type="PANTHER" id="PTHR10210">
    <property type="entry name" value="RIBOSE-PHOSPHATE DIPHOSPHOKINASE FAMILY MEMBER"/>
    <property type="match status" value="1"/>
</dbReference>
<evidence type="ECO:0000259" key="10">
    <source>
        <dbReference type="Pfam" id="PF00156"/>
    </source>
</evidence>
<sequence>MSAHHPPGQAVPSSITAASPAPGPGTVTAVCRSFAEDFPGGLGALHDALSRRGLTTATHGRVDGRFPDGELCVDLPGDPTGAHVIIHQSLTGPAEQVDQSAMALLAVARAYREHGARRVTAVVPHLAYARHDRHVPGERRPIMAGLLAQLAATAGIDQLITLASGAQDRLGRLGEPMDLVQLPPDAALMSLVHPWVVPGRTVLVAPDAGAADQVRRLGDRLRLPVITATKRRTGPDSVTATLTSSAPGPADRAIIVDDLITSAGTMLAVARLARTEFDGCQVLCAATHLRPTPTGEQRLAAALRDGTLHRVLTTDAAGHRPRIPGVDITAVLPLIADAVAEQVLPAHSPLAERPTAHAGSH</sequence>
<dbReference type="InterPro" id="IPR005946">
    <property type="entry name" value="Rib-P_diPkinase"/>
</dbReference>
<keyword evidence="4" id="KW-0547">Nucleotide-binding</keyword>
<dbReference type="InterPro" id="IPR029099">
    <property type="entry name" value="Pribosyltran_N"/>
</dbReference>